<dbReference type="EMBL" id="JAEHOC010000089">
    <property type="protein sequence ID" value="KAG2422968.1"/>
    <property type="molecule type" value="Genomic_DNA"/>
</dbReference>
<keyword evidence="3" id="KW-1185">Reference proteome</keyword>
<organism evidence="2 3">
    <name type="scientific">Chlamydomonas incerta</name>
    <dbReference type="NCBI Taxonomy" id="51695"/>
    <lineage>
        <taxon>Eukaryota</taxon>
        <taxon>Viridiplantae</taxon>
        <taxon>Chlorophyta</taxon>
        <taxon>core chlorophytes</taxon>
        <taxon>Chlorophyceae</taxon>
        <taxon>CS clade</taxon>
        <taxon>Chlamydomonadales</taxon>
        <taxon>Chlamydomonadaceae</taxon>
        <taxon>Chlamydomonas</taxon>
    </lineage>
</organism>
<dbReference type="Proteomes" id="UP000650467">
    <property type="component" value="Unassembled WGS sequence"/>
</dbReference>
<comment type="caution">
    <text evidence="2">The sequence shown here is derived from an EMBL/GenBank/DDBJ whole genome shotgun (WGS) entry which is preliminary data.</text>
</comment>
<accession>A0A835VRB8</accession>
<name>A0A835VRB8_CHLIN</name>
<dbReference type="AlphaFoldDB" id="A0A835VRB8"/>
<evidence type="ECO:0000313" key="3">
    <source>
        <dbReference type="Proteomes" id="UP000650467"/>
    </source>
</evidence>
<gene>
    <name evidence="2" type="ORF">HXX76_015639</name>
</gene>
<sequence length="143" mass="14769">MVTFSLHSREACHCRDLGSTFSSGEDALHAAQSCVRLMLDCLVPLAPPAPAPAREEPRPQPPPRPRPTAARAGRCCGCCWDWPSAKAPLPGTRAPAAVGEDGWLPRTGAVTSLPSAPPGATAPSPRAAEVVGLAVALPLPLVQ</sequence>
<protein>
    <submittedName>
        <fullName evidence="2">Uncharacterized protein</fullName>
    </submittedName>
</protein>
<proteinExistence type="predicted"/>
<reference evidence="2" key="1">
    <citation type="journal article" date="2020" name="bioRxiv">
        <title>Comparative genomics of Chlamydomonas.</title>
        <authorList>
            <person name="Craig R.J."/>
            <person name="Hasan A.R."/>
            <person name="Ness R.W."/>
            <person name="Keightley P.D."/>
        </authorList>
    </citation>
    <scope>NUCLEOTIDE SEQUENCE</scope>
    <source>
        <strain evidence="2">SAG 7.73</strain>
    </source>
</reference>
<evidence type="ECO:0000256" key="1">
    <source>
        <dbReference type="SAM" id="MobiDB-lite"/>
    </source>
</evidence>
<evidence type="ECO:0000313" key="2">
    <source>
        <dbReference type="EMBL" id="KAG2422968.1"/>
    </source>
</evidence>
<feature type="region of interest" description="Disordered" evidence="1">
    <location>
        <begin position="48"/>
        <end position="70"/>
    </location>
</feature>